<dbReference type="SUPFAM" id="SSF52540">
    <property type="entry name" value="P-loop containing nucleoside triphosphate hydrolases"/>
    <property type="match status" value="1"/>
</dbReference>
<dbReference type="InterPro" id="IPR045055">
    <property type="entry name" value="DNA2/NAM7-like"/>
</dbReference>
<dbReference type="PANTHER" id="PTHR10887">
    <property type="entry name" value="DNA2/NAM7 HELICASE FAMILY"/>
    <property type="match status" value="1"/>
</dbReference>
<accession>A0A0N5A6P4</accession>
<protein>
    <submittedName>
        <fullName evidence="4">AAA_11 domain-containing protein</fullName>
    </submittedName>
</protein>
<evidence type="ECO:0000313" key="4">
    <source>
        <dbReference type="WBParaSite" id="PTRK_0001766500.1"/>
    </source>
</evidence>
<reference evidence="4" key="1">
    <citation type="submission" date="2017-02" db="UniProtKB">
        <authorList>
            <consortium name="WormBaseParasite"/>
        </authorList>
    </citation>
    <scope>IDENTIFICATION</scope>
</reference>
<dbReference type="Pfam" id="PF13087">
    <property type="entry name" value="AAA_12"/>
    <property type="match status" value="1"/>
</dbReference>
<dbReference type="InterPro" id="IPR041679">
    <property type="entry name" value="DNA2/NAM7-like_C"/>
</dbReference>
<dbReference type="AlphaFoldDB" id="A0A0N5A6P4"/>
<name>A0A0N5A6P4_PARTI</name>
<organism evidence="3 4">
    <name type="scientific">Parastrongyloides trichosuri</name>
    <name type="common">Possum-specific nematode worm</name>
    <dbReference type="NCBI Taxonomy" id="131310"/>
    <lineage>
        <taxon>Eukaryota</taxon>
        <taxon>Metazoa</taxon>
        <taxon>Ecdysozoa</taxon>
        <taxon>Nematoda</taxon>
        <taxon>Chromadorea</taxon>
        <taxon>Rhabditida</taxon>
        <taxon>Tylenchina</taxon>
        <taxon>Panagrolaimomorpha</taxon>
        <taxon>Strongyloidoidea</taxon>
        <taxon>Strongyloididae</taxon>
        <taxon>Parastrongyloides</taxon>
    </lineage>
</organism>
<dbReference type="InterPro" id="IPR027417">
    <property type="entry name" value="P-loop_NTPase"/>
</dbReference>
<evidence type="ECO:0000259" key="2">
    <source>
        <dbReference type="Pfam" id="PF13087"/>
    </source>
</evidence>
<feature type="domain" description="DEAD/DEAH-box helicase" evidence="1">
    <location>
        <begin position="264"/>
        <end position="333"/>
    </location>
</feature>
<dbReference type="GO" id="GO:0003676">
    <property type="term" value="F:nucleic acid binding"/>
    <property type="evidence" value="ECO:0007669"/>
    <property type="project" value="InterPro"/>
</dbReference>
<dbReference type="Proteomes" id="UP000038045">
    <property type="component" value="Unplaced"/>
</dbReference>
<evidence type="ECO:0000259" key="1">
    <source>
        <dbReference type="Pfam" id="PF00270"/>
    </source>
</evidence>
<sequence length="706" mass="82010">MDAGNDTDMQVCLWNHERSLAQLNDSIISDLNESAVVSVDQLFSYIQAEQCEEYKERFHGGTHLTGILFVTDNGIYVSVNLNDIANTRQSILSGLTKLRALKTKYEPLLSIEKLAKYLLGLKYKIETFNESEYCFVLECCELDFIKVENQNAIYMVNCFNSHVEKNIMRIIEPNIVKVLLSAFDENYFKTNNYINLEYTLSECEYNKSEEIATENVSKIERKHSTHSVNNHCLAVDMYTDSLCNRPITDTTLINEICLLGYDINPYQQTFIDLGLNMDNTSIICDAPSGTGKTLCTVLTALLRLKRGKSTIITSPTDSGCMSVVKELKKVENKYLGDGNYGGCIINLTSYTHDISDDGEYDDSYSIESYLNDGYFHVLWKNENLPIVLREEICEAFKEIKLIKMFLEGKVKNPTLDDINRVALLTKYKNVLRRAMFIEKKPRIIIVNLETLFRDRSAFEDVSSNALLLVNEVELIERWRIMLLTIYYNKSSFMFVGDSTYIGEKNRFLGNNSFYQLYFNQNIFYNNWKKLSLHTAYRYKTNMFRLVAYKLYKQKSVTTVYDSSFDKETDKCFMLLHKKNHQFLEETNSIINKFEAEQAVFFVNYWTMNNISYDDIAILCFYKGQKKLIRSMLPDYVKILTIEECQGLEFLYTIICTSTSENDDIINDNYRFRIALTRAQLGMHIIIHENVMDDFKKAILEEYTTKC</sequence>
<feature type="domain" description="DNA2/NAM7 helicase-like C-terminal" evidence="2">
    <location>
        <begin position="521"/>
        <end position="687"/>
    </location>
</feature>
<dbReference type="GO" id="GO:0005524">
    <property type="term" value="F:ATP binding"/>
    <property type="evidence" value="ECO:0007669"/>
    <property type="project" value="InterPro"/>
</dbReference>
<evidence type="ECO:0000313" key="3">
    <source>
        <dbReference type="Proteomes" id="UP000038045"/>
    </source>
</evidence>
<dbReference type="WBParaSite" id="PTRK_0001766500.1">
    <property type="protein sequence ID" value="PTRK_0001766500.1"/>
    <property type="gene ID" value="PTRK_0001766500"/>
</dbReference>
<dbReference type="STRING" id="131310.A0A0N5A6P4"/>
<dbReference type="InterPro" id="IPR011545">
    <property type="entry name" value="DEAD/DEAH_box_helicase_dom"/>
</dbReference>
<dbReference type="GO" id="GO:0031048">
    <property type="term" value="P:regulatory ncRNA-mediated heterochromatin formation"/>
    <property type="evidence" value="ECO:0007669"/>
    <property type="project" value="TreeGrafter"/>
</dbReference>
<keyword evidence="3" id="KW-1185">Reference proteome</keyword>
<proteinExistence type="predicted"/>
<dbReference type="Pfam" id="PF00270">
    <property type="entry name" value="DEAD"/>
    <property type="match status" value="1"/>
</dbReference>
<dbReference type="Gene3D" id="3.40.50.300">
    <property type="entry name" value="P-loop containing nucleotide triphosphate hydrolases"/>
    <property type="match status" value="2"/>
</dbReference>
<dbReference type="GO" id="GO:0031380">
    <property type="term" value="C:nuclear RNA-directed RNA polymerase complex"/>
    <property type="evidence" value="ECO:0007669"/>
    <property type="project" value="TreeGrafter"/>
</dbReference>
<dbReference type="PANTHER" id="PTHR10887:SF341">
    <property type="entry name" value="NFX1-TYPE ZINC FINGER-CONTAINING PROTEIN 1"/>
    <property type="match status" value="1"/>
</dbReference>